<dbReference type="RefSeq" id="WP_130295310.1">
    <property type="nucleotide sequence ID" value="NZ_SHKL01000002.1"/>
</dbReference>
<name>A0A4Q7UA36_PSEST</name>
<proteinExistence type="predicted"/>
<evidence type="ECO:0000313" key="3">
    <source>
        <dbReference type="Proteomes" id="UP000291591"/>
    </source>
</evidence>
<dbReference type="AlphaFoldDB" id="A0A4Q7UA36"/>
<dbReference type="OrthoDB" id="3577923at2"/>
<gene>
    <name evidence="2" type="ORF">EV383_6193</name>
</gene>
<evidence type="ECO:0000256" key="1">
    <source>
        <dbReference type="SAM" id="MobiDB-lite"/>
    </source>
</evidence>
<keyword evidence="3" id="KW-1185">Reference proteome</keyword>
<reference evidence="2 3" key="1">
    <citation type="submission" date="2019-02" db="EMBL/GenBank/DDBJ databases">
        <title>Sequencing the genomes of 1000 actinobacteria strains.</title>
        <authorList>
            <person name="Klenk H.-P."/>
        </authorList>
    </citation>
    <scope>NUCLEOTIDE SEQUENCE [LARGE SCALE GENOMIC DNA]</scope>
    <source>
        <strain evidence="2 3">DSM 45779</strain>
    </source>
</reference>
<feature type="region of interest" description="Disordered" evidence="1">
    <location>
        <begin position="25"/>
        <end position="44"/>
    </location>
</feature>
<dbReference type="EMBL" id="SHKL01000002">
    <property type="protein sequence ID" value="RZT75453.1"/>
    <property type="molecule type" value="Genomic_DNA"/>
</dbReference>
<comment type="caution">
    <text evidence="2">The sequence shown here is derived from an EMBL/GenBank/DDBJ whole genome shotgun (WGS) entry which is preliminary data.</text>
</comment>
<evidence type="ECO:0000313" key="2">
    <source>
        <dbReference type="EMBL" id="RZT75453.1"/>
    </source>
</evidence>
<accession>A0A4Q7UA36</accession>
<protein>
    <submittedName>
        <fullName evidence="2">Uncharacterized protein</fullName>
    </submittedName>
</protein>
<sequence length="122" mass="12753">MRRRQHGPGHRGARLSVHARSIPVTAAGDGVEHEVTDEAISGGGHPSGRYQALCGELIAPAALTEPPGRPCPGCAVELTPLPELISADSHAQRRALAPWLHNLTARTNRLAIREAVIGGVAA</sequence>
<organism evidence="2 3">
    <name type="scientific">Pseudonocardia sediminis</name>
    <dbReference type="NCBI Taxonomy" id="1397368"/>
    <lineage>
        <taxon>Bacteria</taxon>
        <taxon>Bacillati</taxon>
        <taxon>Actinomycetota</taxon>
        <taxon>Actinomycetes</taxon>
        <taxon>Pseudonocardiales</taxon>
        <taxon>Pseudonocardiaceae</taxon>
        <taxon>Pseudonocardia</taxon>
    </lineage>
</organism>
<dbReference type="Proteomes" id="UP000291591">
    <property type="component" value="Unassembled WGS sequence"/>
</dbReference>